<gene>
    <name evidence="1" type="ORF">JCGZ_11130</name>
</gene>
<name>A0A067KG55_JATCU</name>
<evidence type="ECO:0000313" key="1">
    <source>
        <dbReference type="EMBL" id="KDP35117.1"/>
    </source>
</evidence>
<evidence type="ECO:0000313" key="2">
    <source>
        <dbReference type="Proteomes" id="UP000027138"/>
    </source>
</evidence>
<proteinExistence type="predicted"/>
<reference evidence="1 2" key="1">
    <citation type="journal article" date="2014" name="PLoS ONE">
        <title>Global Analysis of Gene Expression Profiles in Physic Nut (Jatropha curcas L.) Seedlings Exposed to Salt Stress.</title>
        <authorList>
            <person name="Zhang L."/>
            <person name="Zhang C."/>
            <person name="Wu P."/>
            <person name="Chen Y."/>
            <person name="Li M."/>
            <person name="Jiang H."/>
            <person name="Wu G."/>
        </authorList>
    </citation>
    <scope>NUCLEOTIDE SEQUENCE [LARGE SCALE GENOMIC DNA]</scope>
    <source>
        <strain evidence="2">cv. GZQX0401</strain>
        <tissue evidence="1">Young leaves</tissue>
    </source>
</reference>
<dbReference type="AlphaFoldDB" id="A0A067KG55"/>
<protein>
    <submittedName>
        <fullName evidence="1">Uncharacterized protein</fullName>
    </submittedName>
</protein>
<keyword evidence="2" id="KW-1185">Reference proteome</keyword>
<accession>A0A067KG55</accession>
<dbReference type="Proteomes" id="UP000027138">
    <property type="component" value="Unassembled WGS sequence"/>
</dbReference>
<sequence>MGIDQTVPIMDAISVDSSITPGVTRAVLGAWVRDYHMVRPLPNPASVQTSPEYRTWFIAVVWPIERPRRTALLSALEGSV</sequence>
<organism evidence="1 2">
    <name type="scientific">Jatropha curcas</name>
    <name type="common">Barbados nut</name>
    <dbReference type="NCBI Taxonomy" id="180498"/>
    <lineage>
        <taxon>Eukaryota</taxon>
        <taxon>Viridiplantae</taxon>
        <taxon>Streptophyta</taxon>
        <taxon>Embryophyta</taxon>
        <taxon>Tracheophyta</taxon>
        <taxon>Spermatophyta</taxon>
        <taxon>Magnoliopsida</taxon>
        <taxon>eudicotyledons</taxon>
        <taxon>Gunneridae</taxon>
        <taxon>Pentapetalae</taxon>
        <taxon>rosids</taxon>
        <taxon>fabids</taxon>
        <taxon>Malpighiales</taxon>
        <taxon>Euphorbiaceae</taxon>
        <taxon>Crotonoideae</taxon>
        <taxon>Jatropheae</taxon>
        <taxon>Jatropha</taxon>
    </lineage>
</organism>
<dbReference type="EMBL" id="KK914492">
    <property type="protein sequence ID" value="KDP35117.1"/>
    <property type="molecule type" value="Genomic_DNA"/>
</dbReference>